<proteinExistence type="predicted"/>
<evidence type="ECO:0000313" key="2">
    <source>
        <dbReference type="Proteomes" id="UP001156318"/>
    </source>
</evidence>
<sequence length="224" mass="25173">MTPLKEIGECLITVDGEEYLFRPSFVNMTKIGEPQEIVQAFYDLHHNELSDILVSAVQLYGHIPQWLVNQINRTSYGRKAYIAAIVVMNACCEREAEALTGYLQPARGKGRTFKFRSGLLPASDILLIAQELITHGVIGKAKIRRLQRHENGESSAEFSAIDYIVAAQTHFGLSEQEAGNLTMTKFQLLLNAKYPDQKGFTRDEYDKVADDYFAKKARKLAKAA</sequence>
<name>A0ABY6JD03_9ENTR</name>
<evidence type="ECO:0000313" key="1">
    <source>
        <dbReference type="EMBL" id="UYU30271.1"/>
    </source>
</evidence>
<gene>
    <name evidence="1" type="ORF">KFZ77_10180</name>
</gene>
<dbReference type="EMBL" id="CP074352">
    <property type="protein sequence ID" value="UYU30271.1"/>
    <property type="molecule type" value="Genomic_DNA"/>
</dbReference>
<protein>
    <submittedName>
        <fullName evidence="1">Uncharacterized protein</fullName>
    </submittedName>
</protein>
<dbReference type="Proteomes" id="UP001156318">
    <property type="component" value="Chromosome"/>
</dbReference>
<organism evidence="1 2">
    <name type="scientific">Siccibacter colletis</name>
    <dbReference type="NCBI Taxonomy" id="1505757"/>
    <lineage>
        <taxon>Bacteria</taxon>
        <taxon>Pseudomonadati</taxon>
        <taxon>Pseudomonadota</taxon>
        <taxon>Gammaproteobacteria</taxon>
        <taxon>Enterobacterales</taxon>
        <taxon>Enterobacteriaceae</taxon>
        <taxon>Siccibacter</taxon>
    </lineage>
</organism>
<accession>A0ABY6JD03</accession>
<reference evidence="1 2" key="1">
    <citation type="submission" date="2021-05" db="EMBL/GenBank/DDBJ databases">
        <title>Isolation, identification, and the growth promoting effects of Pantoea dispersa strain YSD J2 from the aboveground leaves of Cyperus esculentus L.Var. Sativus.</title>
        <authorList>
            <person name="Wang S."/>
            <person name="Tang X.M."/>
            <person name="Huang Y.N."/>
        </authorList>
    </citation>
    <scope>NUCLEOTIDE SEQUENCE [LARGE SCALE GENOMIC DNA]</scope>
    <source>
        <strain evidence="2">YSD YN2</strain>
    </source>
</reference>
<keyword evidence="2" id="KW-1185">Reference proteome</keyword>
<dbReference type="Pfam" id="PF19759">
    <property type="entry name" value="DUF6246"/>
    <property type="match status" value="1"/>
</dbReference>
<dbReference type="InterPro" id="IPR046213">
    <property type="entry name" value="DUF6246"/>
</dbReference>
<dbReference type="RefSeq" id="WP_264384090.1">
    <property type="nucleotide sequence ID" value="NZ_CP074352.1"/>
</dbReference>